<feature type="region of interest" description="Disordered" evidence="1">
    <location>
        <begin position="289"/>
        <end position="311"/>
    </location>
</feature>
<dbReference type="Proteomes" id="UP001190700">
    <property type="component" value="Unassembled WGS sequence"/>
</dbReference>
<name>A0AAE0BPG3_9CHLO</name>
<sequence>MRVVGMDCAWPSRAVVPRWLLAPVEVFWREGGAGGGGNGRRNCKVAATCGAGDPVLGALVPVLKSSMTIENHGAGAAGGKADWQRQAARRGNNSRSSLLSTVAVEVNTVEEDWTALEVESRIEIIWPGQARLRQRAWFPGGEAVHSESEPREVGQDVVLLSTVDGKSVILADASDVYRKEERGRFLDCWPRVGSEAGWAGGGGTKRGESSRQGGDKRRGGGVVGLVPGGAPVARLVSRHGWGEHFRRSLPHQSLPRTWQRYFFTLDHEAGREQQRQGCEHSCLPASEDASLTRGQEGVHLDTSPEGRVTGLARTSSDGKLVAGVRQAGVWLAGVWQAGVKQVGVWQAGVAGIKQAGVRQAGVRQTGVWQAGVKQAGVRQAGVWQAGVAGGRVAGGVKQAGVWQAGVWQADVWQAGVWQAGIKQVGVAGGRAAGGRACGSSCAQCKLRNSGQGTPGQEVVARGSRLRWRAQAALLCTRPCSAHLRRAEGSWLGVNELRLSNLAQGLA</sequence>
<protein>
    <submittedName>
        <fullName evidence="2">Uncharacterized protein</fullName>
    </submittedName>
</protein>
<feature type="compositionally biased region" description="Basic and acidic residues" evidence="1">
    <location>
        <begin position="205"/>
        <end position="218"/>
    </location>
</feature>
<dbReference type="EMBL" id="LGRX02033835">
    <property type="protein sequence ID" value="KAK3239748.1"/>
    <property type="molecule type" value="Genomic_DNA"/>
</dbReference>
<keyword evidence="3" id="KW-1185">Reference proteome</keyword>
<dbReference type="AlphaFoldDB" id="A0AAE0BPG3"/>
<proteinExistence type="predicted"/>
<evidence type="ECO:0000256" key="1">
    <source>
        <dbReference type="SAM" id="MobiDB-lite"/>
    </source>
</evidence>
<feature type="region of interest" description="Disordered" evidence="1">
    <location>
        <begin position="197"/>
        <end position="222"/>
    </location>
</feature>
<accession>A0AAE0BPG3</accession>
<evidence type="ECO:0000313" key="3">
    <source>
        <dbReference type="Proteomes" id="UP001190700"/>
    </source>
</evidence>
<gene>
    <name evidence="2" type="ORF">CYMTET_50347</name>
</gene>
<evidence type="ECO:0000313" key="2">
    <source>
        <dbReference type="EMBL" id="KAK3239748.1"/>
    </source>
</evidence>
<organism evidence="2 3">
    <name type="scientific">Cymbomonas tetramitiformis</name>
    <dbReference type="NCBI Taxonomy" id="36881"/>
    <lineage>
        <taxon>Eukaryota</taxon>
        <taxon>Viridiplantae</taxon>
        <taxon>Chlorophyta</taxon>
        <taxon>Pyramimonadophyceae</taxon>
        <taxon>Pyramimonadales</taxon>
        <taxon>Pyramimonadaceae</taxon>
        <taxon>Cymbomonas</taxon>
    </lineage>
</organism>
<reference evidence="2 3" key="1">
    <citation type="journal article" date="2015" name="Genome Biol. Evol.">
        <title>Comparative Genomics of a Bacterivorous Green Alga Reveals Evolutionary Causalities and Consequences of Phago-Mixotrophic Mode of Nutrition.</title>
        <authorList>
            <person name="Burns J.A."/>
            <person name="Paasch A."/>
            <person name="Narechania A."/>
            <person name="Kim E."/>
        </authorList>
    </citation>
    <scope>NUCLEOTIDE SEQUENCE [LARGE SCALE GENOMIC DNA]</scope>
    <source>
        <strain evidence="2 3">PLY_AMNH</strain>
    </source>
</reference>
<comment type="caution">
    <text evidence="2">The sequence shown here is derived from an EMBL/GenBank/DDBJ whole genome shotgun (WGS) entry which is preliminary data.</text>
</comment>